<sequence>MAVQAQYPSNVLLLNRTGQEGHDYMLQPQPGVAGGGFLDQSYMLFNNGGQSVFHNIYIYICIFRSNHHF</sequence>
<accession>A0ABQ8H724</accession>
<gene>
    <name evidence="1" type="ORF">JRO89_XS13G0071700</name>
</gene>
<dbReference type="Proteomes" id="UP000827721">
    <property type="component" value="Unassembled WGS sequence"/>
</dbReference>
<keyword evidence="2" id="KW-1185">Reference proteome</keyword>
<dbReference type="EMBL" id="JAFEMO010000013">
    <property type="protein sequence ID" value="KAH7549717.1"/>
    <property type="molecule type" value="Genomic_DNA"/>
</dbReference>
<protein>
    <submittedName>
        <fullName evidence="1">Uncharacterized protein</fullName>
    </submittedName>
</protein>
<reference evidence="1 2" key="1">
    <citation type="submission" date="2021-02" db="EMBL/GenBank/DDBJ databases">
        <title>Plant Genome Project.</title>
        <authorList>
            <person name="Zhang R.-G."/>
        </authorList>
    </citation>
    <scope>NUCLEOTIDE SEQUENCE [LARGE SCALE GENOMIC DNA]</scope>
    <source>
        <tissue evidence="1">Leaves</tissue>
    </source>
</reference>
<organism evidence="1 2">
    <name type="scientific">Xanthoceras sorbifolium</name>
    <dbReference type="NCBI Taxonomy" id="99658"/>
    <lineage>
        <taxon>Eukaryota</taxon>
        <taxon>Viridiplantae</taxon>
        <taxon>Streptophyta</taxon>
        <taxon>Embryophyta</taxon>
        <taxon>Tracheophyta</taxon>
        <taxon>Spermatophyta</taxon>
        <taxon>Magnoliopsida</taxon>
        <taxon>eudicotyledons</taxon>
        <taxon>Gunneridae</taxon>
        <taxon>Pentapetalae</taxon>
        <taxon>rosids</taxon>
        <taxon>malvids</taxon>
        <taxon>Sapindales</taxon>
        <taxon>Sapindaceae</taxon>
        <taxon>Xanthoceroideae</taxon>
        <taxon>Xanthoceras</taxon>
    </lineage>
</organism>
<evidence type="ECO:0000313" key="1">
    <source>
        <dbReference type="EMBL" id="KAH7549717.1"/>
    </source>
</evidence>
<evidence type="ECO:0000313" key="2">
    <source>
        <dbReference type="Proteomes" id="UP000827721"/>
    </source>
</evidence>
<comment type="caution">
    <text evidence="1">The sequence shown here is derived from an EMBL/GenBank/DDBJ whole genome shotgun (WGS) entry which is preliminary data.</text>
</comment>
<proteinExistence type="predicted"/>
<name>A0ABQ8H724_9ROSI</name>